<gene>
    <name evidence="6" type="ORF">Cvel_7063</name>
</gene>
<dbReference type="GO" id="GO:0005634">
    <property type="term" value="C:nucleus"/>
    <property type="evidence" value="ECO:0007669"/>
    <property type="project" value="TreeGrafter"/>
</dbReference>
<feature type="compositionally biased region" description="Polar residues" evidence="4">
    <location>
        <begin position="564"/>
        <end position="584"/>
    </location>
</feature>
<dbReference type="SUPFAM" id="SSF52467">
    <property type="entry name" value="DHS-like NAD/FAD-binding domain"/>
    <property type="match status" value="1"/>
</dbReference>
<name>A0A0G4HJ15_9ALVE</name>
<dbReference type="Gene3D" id="3.40.50.1220">
    <property type="entry name" value="TPP-binding domain"/>
    <property type="match status" value="1"/>
</dbReference>
<evidence type="ECO:0000256" key="1">
    <source>
        <dbReference type="ARBA" id="ARBA00022679"/>
    </source>
</evidence>
<dbReference type="InterPro" id="IPR026591">
    <property type="entry name" value="Sirtuin_cat_small_dom_sf"/>
</dbReference>
<dbReference type="InterPro" id="IPR003000">
    <property type="entry name" value="Sirtuin"/>
</dbReference>
<evidence type="ECO:0000313" key="6">
    <source>
        <dbReference type="EMBL" id="CEM44169.1"/>
    </source>
</evidence>
<keyword evidence="2" id="KW-0520">NAD</keyword>
<dbReference type="GO" id="GO:0017136">
    <property type="term" value="F:histone deacetylase activity, NAD-dependent"/>
    <property type="evidence" value="ECO:0007669"/>
    <property type="project" value="TreeGrafter"/>
</dbReference>
<evidence type="ECO:0000256" key="4">
    <source>
        <dbReference type="SAM" id="MobiDB-lite"/>
    </source>
</evidence>
<dbReference type="Gene3D" id="3.30.1600.10">
    <property type="entry name" value="SIR2/SIRT2 'Small Domain"/>
    <property type="match status" value="1"/>
</dbReference>
<evidence type="ECO:0000256" key="2">
    <source>
        <dbReference type="ARBA" id="ARBA00023027"/>
    </source>
</evidence>
<dbReference type="EMBL" id="CDMZ01002858">
    <property type="protein sequence ID" value="CEM44169.1"/>
    <property type="molecule type" value="Genomic_DNA"/>
</dbReference>
<dbReference type="PROSITE" id="PS50305">
    <property type="entry name" value="SIRTUIN"/>
    <property type="match status" value="1"/>
</dbReference>
<keyword evidence="3" id="KW-0862">Zinc</keyword>
<feature type="domain" description="Deacetylase sirtuin-type" evidence="5">
    <location>
        <begin position="68"/>
        <end position="461"/>
    </location>
</feature>
<dbReference type="PANTHER" id="PTHR11085">
    <property type="entry name" value="NAD-DEPENDENT PROTEIN DEACYLASE SIRTUIN-5, MITOCHONDRIAL-RELATED"/>
    <property type="match status" value="1"/>
</dbReference>
<feature type="compositionally biased region" description="Acidic residues" evidence="4">
    <location>
        <begin position="253"/>
        <end position="273"/>
    </location>
</feature>
<protein>
    <recommendedName>
        <fullName evidence="5">Deacetylase sirtuin-type domain-containing protein</fullName>
    </recommendedName>
</protein>
<keyword evidence="1" id="KW-0808">Transferase</keyword>
<dbReference type="GO" id="GO:0070403">
    <property type="term" value="F:NAD+ binding"/>
    <property type="evidence" value="ECO:0007669"/>
    <property type="project" value="InterPro"/>
</dbReference>
<feature type="compositionally biased region" description="Gly residues" evidence="4">
    <location>
        <begin position="285"/>
        <end position="298"/>
    </location>
</feature>
<dbReference type="GO" id="GO:0046872">
    <property type="term" value="F:metal ion binding"/>
    <property type="evidence" value="ECO:0007669"/>
    <property type="project" value="UniProtKB-KW"/>
</dbReference>
<accession>A0A0G4HJ15</accession>
<dbReference type="PANTHER" id="PTHR11085:SF10">
    <property type="entry name" value="NAD-DEPENDENT PROTEIN DEACYLASE SIRTUIN-5, MITOCHONDRIAL-RELATED"/>
    <property type="match status" value="1"/>
</dbReference>
<feature type="region of interest" description="Disordered" evidence="4">
    <location>
        <begin position="501"/>
        <end position="593"/>
    </location>
</feature>
<feature type="binding site" evidence="3">
    <location>
        <position position="213"/>
    </location>
    <ligand>
        <name>Zn(2+)</name>
        <dbReference type="ChEBI" id="CHEBI:29105"/>
    </ligand>
</feature>
<sequence length="593" mass="63994">MEQPPASPPDTQDSPAVSQEEEQEPKLSELPKQEGMSPEVVRIFFTALGMIAEIPEPDDIDEAQRLSVLNGQANVKAVAERIRSGKVKNVVVMTGAGLSVAAGIPDFRSPGAGLYSQLQKYNLPRPEDIFTLSYYKKKPEPFCKLAQEIFPGKYHPTRAHFLAPLLAQKGLLLRHYTQNIDNLDAIAHQTAGSDLENLIEAHGSFRDVHCTNCSKQHPLRWLRAHVMREMVPRCDTMVPPPPPPSESHFSYESDGEEGQQQQEEEDDQMEGEGDPVSTDAHTQQSGGGDAPMPVGGGSPDVPPQQQNQEQEQEGGVEEVHEETGEAVQGGDGKATAAGETKMVPCNGPVKPDIVFFGEPVPKKFTDEMNSETVAASADLLLILGTSLEVMPFASLLGKVSPLCPRVLINKTPVAINGHEDTHWQHGNSGFRFHSPDNYRDVFLQGTTDDGVTQLCRELGWTEELNALIAKYNAEMGEGVGWESLEQAQGIDEAAIEAAMQNAPPPVEEPEDVDEGGPPRPLPIPPREPTSQIPPMMKINIGMRAPAGPPSTNGTTAAAAAVRSESLQQPAGSVSENADSNSSPSGGDMMEDQN</sequence>
<organism evidence="6">
    <name type="scientific">Chromera velia CCMP2878</name>
    <dbReference type="NCBI Taxonomy" id="1169474"/>
    <lineage>
        <taxon>Eukaryota</taxon>
        <taxon>Sar</taxon>
        <taxon>Alveolata</taxon>
        <taxon>Colpodellida</taxon>
        <taxon>Chromeraceae</taxon>
        <taxon>Chromera</taxon>
    </lineage>
</organism>
<dbReference type="InterPro" id="IPR026590">
    <property type="entry name" value="Ssirtuin_cat_dom"/>
</dbReference>
<feature type="region of interest" description="Disordered" evidence="4">
    <location>
        <begin position="1"/>
        <end position="34"/>
    </location>
</feature>
<dbReference type="InterPro" id="IPR050134">
    <property type="entry name" value="NAD-dep_sirtuin_deacylases"/>
</dbReference>
<dbReference type="VEuPathDB" id="CryptoDB:Cvel_7063"/>
<feature type="binding site" evidence="3">
    <location>
        <position position="345"/>
    </location>
    <ligand>
        <name>Zn(2+)</name>
        <dbReference type="ChEBI" id="CHEBI:29105"/>
    </ligand>
</feature>
<proteinExistence type="predicted"/>
<evidence type="ECO:0000256" key="3">
    <source>
        <dbReference type="PROSITE-ProRule" id="PRU00236"/>
    </source>
</evidence>
<feature type="region of interest" description="Disordered" evidence="4">
    <location>
        <begin position="233"/>
        <end position="347"/>
    </location>
</feature>
<reference evidence="6" key="1">
    <citation type="submission" date="2014-11" db="EMBL/GenBank/DDBJ databases">
        <authorList>
            <person name="Otto D Thomas"/>
            <person name="Naeem Raeece"/>
        </authorList>
    </citation>
    <scope>NUCLEOTIDE SEQUENCE</scope>
</reference>
<feature type="binding site" evidence="3">
    <location>
        <position position="320"/>
    </location>
    <ligand>
        <name>Zn(2+)</name>
        <dbReference type="ChEBI" id="CHEBI:29105"/>
    </ligand>
</feature>
<dbReference type="PhylomeDB" id="A0A0G4HJ15"/>
<feature type="binding site" evidence="3">
    <location>
        <position position="210"/>
    </location>
    <ligand>
        <name>Zn(2+)</name>
        <dbReference type="ChEBI" id="CHEBI:29105"/>
    </ligand>
</feature>
<dbReference type="InterPro" id="IPR029035">
    <property type="entry name" value="DHS-like_NAD/FAD-binding_dom"/>
</dbReference>
<feature type="active site" description="Proton acceptor" evidence="3">
    <location>
        <position position="202"/>
    </location>
</feature>
<evidence type="ECO:0000259" key="5">
    <source>
        <dbReference type="PROSITE" id="PS50305"/>
    </source>
</evidence>
<dbReference type="AlphaFoldDB" id="A0A0G4HJ15"/>
<keyword evidence="3" id="KW-0479">Metal-binding</keyword>
<feature type="compositionally biased region" description="Pro residues" evidence="4">
    <location>
        <begin position="517"/>
        <end position="527"/>
    </location>
</feature>
<dbReference type="Pfam" id="PF02146">
    <property type="entry name" value="SIR2"/>
    <property type="match status" value="2"/>
</dbReference>